<comment type="similarity">
    <text evidence="1 2">Belongs to the fructosamine kinase family.</text>
</comment>
<gene>
    <name evidence="3" type="ORF">G3M78_05850</name>
</gene>
<dbReference type="PANTHER" id="PTHR12149:SF8">
    <property type="entry name" value="PROTEIN-RIBULOSAMINE 3-KINASE"/>
    <property type="match status" value="1"/>
</dbReference>
<dbReference type="Gene3D" id="3.90.1200.10">
    <property type="match status" value="1"/>
</dbReference>
<dbReference type="AlphaFoldDB" id="A0A7T0C1T7"/>
<evidence type="ECO:0000256" key="2">
    <source>
        <dbReference type="PIRNR" id="PIRNR006221"/>
    </source>
</evidence>
<reference evidence="4" key="1">
    <citation type="submission" date="2020-02" db="EMBL/GenBank/DDBJ databases">
        <title>Genomic and physiological characterization of two novel Nitrospinaceae genera.</title>
        <authorList>
            <person name="Mueller A.J."/>
            <person name="Jung M.-Y."/>
            <person name="Strachan C.R."/>
            <person name="Herbold C.W."/>
            <person name="Kirkegaard R.H."/>
            <person name="Daims H."/>
        </authorList>
    </citation>
    <scope>NUCLEOTIDE SEQUENCE [LARGE SCALE GENOMIC DNA]</scope>
</reference>
<proteinExistence type="inferred from homology"/>
<protein>
    <submittedName>
        <fullName evidence="3">Fructosamine kinase family protein</fullName>
    </submittedName>
</protein>
<dbReference type="SUPFAM" id="SSF56112">
    <property type="entry name" value="Protein kinase-like (PK-like)"/>
    <property type="match status" value="1"/>
</dbReference>
<dbReference type="InterPro" id="IPR011009">
    <property type="entry name" value="Kinase-like_dom_sf"/>
</dbReference>
<evidence type="ECO:0000313" key="3">
    <source>
        <dbReference type="EMBL" id="QPJ64933.1"/>
    </source>
</evidence>
<dbReference type="PANTHER" id="PTHR12149">
    <property type="entry name" value="FRUCTOSAMINE 3 KINASE-RELATED PROTEIN"/>
    <property type="match status" value="1"/>
</dbReference>
<accession>A0A7T0C1T7</accession>
<keyword evidence="2" id="KW-0808">Transferase</keyword>
<dbReference type="PIRSF" id="PIRSF006221">
    <property type="entry name" value="Ketosamine-3-kinase"/>
    <property type="match status" value="1"/>
</dbReference>
<dbReference type="EMBL" id="CP048620">
    <property type="protein sequence ID" value="QPJ64933.1"/>
    <property type="molecule type" value="Genomic_DNA"/>
</dbReference>
<dbReference type="InterPro" id="IPR016477">
    <property type="entry name" value="Fructo-/Ketosamine-3-kinase"/>
</dbReference>
<keyword evidence="2 3" id="KW-0418">Kinase</keyword>
<dbReference type="Proteomes" id="UP000594464">
    <property type="component" value="Chromosome"/>
</dbReference>
<evidence type="ECO:0000313" key="4">
    <source>
        <dbReference type="Proteomes" id="UP000594464"/>
    </source>
</evidence>
<sequence length="290" mass="32813">MQAELTRALEELFGPSTQIKSTDAVGGGCINQAQVLRLSNGERIFLKSNQQAPLHFFEAEARGLRLLASADNGPLIPRPLIQPRPDTRFLLLEYIEETRPGPAYSRQFGEALAALHRVTQAQHGLDHNNFIGLTRQINTLESDGVIFFREHRLRFQQELARERNLLPSAVDQKLDRLLDKLEILMDLKGEPPALLHGDLWSGNHFSSGNSQACLFDPAVYYGYREADIAMTRLFGALSESTYSAYQSAFPLTAGWQERTELFNLYHLLNHLNLFGESYLGSVRQIINRYI</sequence>
<dbReference type="Gene3D" id="3.30.200.20">
    <property type="entry name" value="Phosphorylase Kinase, domain 1"/>
    <property type="match status" value="1"/>
</dbReference>
<name>A0A7T0C1T7_9BACT</name>
<dbReference type="KEGG" id="nva:G3M78_05850"/>
<evidence type="ECO:0000256" key="1">
    <source>
        <dbReference type="ARBA" id="ARBA00009460"/>
    </source>
</evidence>
<dbReference type="Pfam" id="PF03881">
    <property type="entry name" value="Fructosamin_kin"/>
    <property type="match status" value="1"/>
</dbReference>
<organism evidence="3 4">
    <name type="scientific">Candidatus Nitrohelix vancouverensis</name>
    <dbReference type="NCBI Taxonomy" id="2705534"/>
    <lineage>
        <taxon>Bacteria</taxon>
        <taxon>Pseudomonadati</taxon>
        <taxon>Nitrospinota/Tectimicrobiota group</taxon>
        <taxon>Nitrospinota</taxon>
        <taxon>Nitrospinia</taxon>
        <taxon>Nitrospinales</taxon>
        <taxon>Nitrospinaceae</taxon>
        <taxon>Candidatus Nitrohelix</taxon>
    </lineage>
</organism>
<dbReference type="GO" id="GO:0016301">
    <property type="term" value="F:kinase activity"/>
    <property type="evidence" value="ECO:0007669"/>
    <property type="project" value="UniProtKB-UniRule"/>
</dbReference>